<gene>
    <name evidence="2" type="ORF">HNP82_000358</name>
</gene>
<dbReference type="Proteomes" id="UP000543642">
    <property type="component" value="Unassembled WGS sequence"/>
</dbReference>
<comment type="caution">
    <text evidence="2">The sequence shown here is derived from an EMBL/GenBank/DDBJ whole genome shotgun (WGS) entry which is preliminary data.</text>
</comment>
<feature type="transmembrane region" description="Helical" evidence="1">
    <location>
        <begin position="284"/>
        <end position="302"/>
    </location>
</feature>
<feature type="transmembrane region" description="Helical" evidence="1">
    <location>
        <begin position="308"/>
        <end position="329"/>
    </location>
</feature>
<name>A0A7W8H7E5_9FIRM</name>
<feature type="transmembrane region" description="Helical" evidence="1">
    <location>
        <begin position="368"/>
        <end position="387"/>
    </location>
</feature>
<keyword evidence="3" id="KW-1185">Reference proteome</keyword>
<evidence type="ECO:0000256" key="1">
    <source>
        <dbReference type="SAM" id="Phobius"/>
    </source>
</evidence>
<evidence type="ECO:0000313" key="2">
    <source>
        <dbReference type="EMBL" id="MBB5263264.1"/>
    </source>
</evidence>
<keyword evidence="1" id="KW-1133">Transmembrane helix</keyword>
<keyword evidence="1" id="KW-0812">Transmembrane</keyword>
<evidence type="ECO:0000313" key="3">
    <source>
        <dbReference type="Proteomes" id="UP000543642"/>
    </source>
</evidence>
<reference evidence="2 3" key="1">
    <citation type="submission" date="2020-08" db="EMBL/GenBank/DDBJ databases">
        <title>Genomic Encyclopedia of Type Strains, Phase IV (KMG-IV): sequencing the most valuable type-strain genomes for metagenomic binning, comparative biology and taxonomic classification.</title>
        <authorList>
            <person name="Goeker M."/>
        </authorList>
    </citation>
    <scope>NUCLEOTIDE SEQUENCE [LARGE SCALE GENOMIC DNA]</scope>
    <source>
        <strain evidence="2 3">DSM 106146</strain>
    </source>
</reference>
<feature type="transmembrane region" description="Helical" evidence="1">
    <location>
        <begin position="194"/>
        <end position="214"/>
    </location>
</feature>
<sequence>MKHILPKCILFAIIALAIELFGFNFRTFESLTFSPAQRWTLTDAAGAKLPMGSCLTGDENGEAVFVIENIGQTAGNLYLDLEGPSSDGFFAIKIKARDEGNNQYYSLPETAVSAVREADKYIRLNLSGKAKSLRVTVKTEAGEELIIKNVDINRIRPLDLSPVRIAATFFIIVVLWGLRPGAPVYAIKYNPKDAFQTGLLICLMAAFLGGCIGISQGDPRYCDPPWAHHYQYHQLAVSLTEGHFYLDIEPSEDLMAMENPYDNNQRDADQVEFQWDTAYFNGKYYSYFGILPVFVYYLPYYLITGQAFPTYVGILINVAFIIAGAYFLLRSLARKYFPNTSLGVFILCQCMFILGCGTLLIVNPPTFYNMPGSMALALTLWGLYFWLRAAKNPRIHPGFLSLGALLMALVAASRPQMLVGSFLIIPIFWGHIKSALSGKQFRTFVLNFVQAALPYMIVAALVMYYNFARFGSPFDFGANYNLTTNDMTHRGFHLDRLPFGIFAYLFQTPSLIGHFPFMSSVSLQNTYQGMTIAETMYGGFFWFNCGAMALVFLGNVKRELKEKKLWLLSILSAVMAVIVVCADVELAGILQRYGSDFGLFFILPAVICILALGEKATNGDGQKIYQKALYLSFIWTAGINFVWLLAK</sequence>
<dbReference type="AlphaFoldDB" id="A0A7W8H7E5"/>
<feature type="transmembrane region" description="Helical" evidence="1">
    <location>
        <begin position="163"/>
        <end position="182"/>
    </location>
</feature>
<dbReference type="EMBL" id="JACHFW010000001">
    <property type="protein sequence ID" value="MBB5263264.1"/>
    <property type="molecule type" value="Genomic_DNA"/>
</dbReference>
<proteinExistence type="predicted"/>
<feature type="transmembrane region" description="Helical" evidence="1">
    <location>
        <begin position="628"/>
        <end position="646"/>
    </location>
</feature>
<protein>
    <recommendedName>
        <fullName evidence="4">Glycosyltransferase RgtA/B/C/D-like domain-containing protein</fullName>
    </recommendedName>
</protein>
<accession>A0A7W8H7E5</accession>
<feature type="transmembrane region" description="Helical" evidence="1">
    <location>
        <begin position="565"/>
        <end position="591"/>
    </location>
</feature>
<feature type="transmembrane region" description="Helical" evidence="1">
    <location>
        <begin position="597"/>
        <end position="616"/>
    </location>
</feature>
<feature type="transmembrane region" description="Helical" evidence="1">
    <location>
        <begin position="444"/>
        <end position="465"/>
    </location>
</feature>
<evidence type="ECO:0008006" key="4">
    <source>
        <dbReference type="Google" id="ProtNLM"/>
    </source>
</evidence>
<feature type="transmembrane region" description="Helical" evidence="1">
    <location>
        <begin position="399"/>
        <end position="432"/>
    </location>
</feature>
<dbReference type="RefSeq" id="WP_183770816.1">
    <property type="nucleotide sequence ID" value="NZ_JACHFW010000001.1"/>
</dbReference>
<feature type="transmembrane region" description="Helical" evidence="1">
    <location>
        <begin position="341"/>
        <end position="362"/>
    </location>
</feature>
<organism evidence="2 3">
    <name type="scientific">Catenibacillus scindens</name>
    <dbReference type="NCBI Taxonomy" id="673271"/>
    <lineage>
        <taxon>Bacteria</taxon>
        <taxon>Bacillati</taxon>
        <taxon>Bacillota</taxon>
        <taxon>Clostridia</taxon>
        <taxon>Lachnospirales</taxon>
        <taxon>Lachnospiraceae</taxon>
        <taxon>Catenibacillus</taxon>
    </lineage>
</organism>
<keyword evidence="1" id="KW-0472">Membrane</keyword>
<feature type="transmembrane region" description="Helical" evidence="1">
    <location>
        <begin position="535"/>
        <end position="553"/>
    </location>
</feature>